<reference evidence="2" key="1">
    <citation type="submission" date="2022-03" db="EMBL/GenBank/DDBJ databases">
        <authorList>
            <person name="Lindestad O."/>
        </authorList>
    </citation>
    <scope>NUCLEOTIDE SEQUENCE</scope>
</reference>
<name>A0A8S4R7S0_9NEOP</name>
<organism evidence="2 3">
    <name type="scientific">Pararge aegeria aegeria</name>
    <dbReference type="NCBI Taxonomy" id="348720"/>
    <lineage>
        <taxon>Eukaryota</taxon>
        <taxon>Metazoa</taxon>
        <taxon>Ecdysozoa</taxon>
        <taxon>Arthropoda</taxon>
        <taxon>Hexapoda</taxon>
        <taxon>Insecta</taxon>
        <taxon>Pterygota</taxon>
        <taxon>Neoptera</taxon>
        <taxon>Endopterygota</taxon>
        <taxon>Lepidoptera</taxon>
        <taxon>Glossata</taxon>
        <taxon>Ditrysia</taxon>
        <taxon>Papilionoidea</taxon>
        <taxon>Nymphalidae</taxon>
        <taxon>Satyrinae</taxon>
        <taxon>Satyrini</taxon>
        <taxon>Parargina</taxon>
        <taxon>Pararge</taxon>
    </lineage>
</organism>
<dbReference type="Proteomes" id="UP000838756">
    <property type="component" value="Unassembled WGS sequence"/>
</dbReference>
<protein>
    <submittedName>
        <fullName evidence="2">Jg20826 protein</fullName>
    </submittedName>
</protein>
<feature type="region of interest" description="Disordered" evidence="1">
    <location>
        <begin position="1"/>
        <end position="25"/>
    </location>
</feature>
<proteinExistence type="predicted"/>
<gene>
    <name evidence="2" type="primary">jg20826</name>
    <name evidence="2" type="ORF">PAEG_LOCUS10466</name>
</gene>
<dbReference type="AlphaFoldDB" id="A0A8S4R7S0"/>
<keyword evidence="3" id="KW-1185">Reference proteome</keyword>
<evidence type="ECO:0000313" key="2">
    <source>
        <dbReference type="EMBL" id="CAH2232151.1"/>
    </source>
</evidence>
<accession>A0A8S4R7S0</accession>
<evidence type="ECO:0000256" key="1">
    <source>
        <dbReference type="SAM" id="MobiDB-lite"/>
    </source>
</evidence>
<evidence type="ECO:0000313" key="3">
    <source>
        <dbReference type="Proteomes" id="UP000838756"/>
    </source>
</evidence>
<sequence>MPRGSGIAAPQHWSKPNKVDRRHQTRRWEQLKTCGAGLDFGTPYSRAMSSIVCHSDEQMMMLMYGLIANGSSRTFVAYFLRGIPTPTVMA</sequence>
<comment type="caution">
    <text evidence="2">The sequence shown here is derived from an EMBL/GenBank/DDBJ whole genome shotgun (WGS) entry which is preliminary data.</text>
</comment>
<dbReference type="EMBL" id="CAKXAJ010024867">
    <property type="protein sequence ID" value="CAH2232151.1"/>
    <property type="molecule type" value="Genomic_DNA"/>
</dbReference>